<keyword evidence="3" id="KW-0690">Ribosome biogenesis</keyword>
<feature type="compositionally biased region" description="Polar residues" evidence="7">
    <location>
        <begin position="718"/>
        <end position="736"/>
    </location>
</feature>
<feature type="region of interest" description="Disordered" evidence="7">
    <location>
        <begin position="132"/>
        <end position="322"/>
    </location>
</feature>
<evidence type="ECO:0000256" key="6">
    <source>
        <dbReference type="ARBA" id="ARBA00024695"/>
    </source>
</evidence>
<feature type="compositionally biased region" description="Basic and acidic residues" evidence="7">
    <location>
        <begin position="302"/>
        <end position="318"/>
    </location>
</feature>
<protein>
    <submittedName>
        <fullName evidence="8">Uncharacterized protein</fullName>
    </submittedName>
</protein>
<accession>A0A6H5HP81</accession>
<evidence type="ECO:0000313" key="8">
    <source>
        <dbReference type="EMBL" id="CAB0018123.1"/>
    </source>
</evidence>
<keyword evidence="5" id="KW-0539">Nucleus</keyword>
<dbReference type="Proteomes" id="UP000479000">
    <property type="component" value="Unassembled WGS sequence"/>
</dbReference>
<comment type="subcellular location">
    <subcellularLocation>
        <location evidence="1">Nucleus</location>
        <location evidence="1">Nucleolus</location>
    </subcellularLocation>
</comment>
<evidence type="ECO:0000256" key="7">
    <source>
        <dbReference type="SAM" id="MobiDB-lite"/>
    </source>
</evidence>
<evidence type="ECO:0000256" key="5">
    <source>
        <dbReference type="ARBA" id="ARBA00023242"/>
    </source>
</evidence>
<keyword evidence="4" id="KW-0698">rRNA processing</keyword>
<evidence type="ECO:0000256" key="1">
    <source>
        <dbReference type="ARBA" id="ARBA00004604"/>
    </source>
</evidence>
<feature type="region of interest" description="Disordered" evidence="7">
    <location>
        <begin position="714"/>
        <end position="759"/>
    </location>
</feature>
<comment type="function">
    <text evidence="6">Involved in nucleolar processing of pre-18S ribosomal RNA. Has a role in the nuclear export of 40S pre-ribosomal subunit to the cytoplasm.</text>
</comment>
<feature type="compositionally biased region" description="Basic and acidic residues" evidence="7">
    <location>
        <begin position="145"/>
        <end position="171"/>
    </location>
</feature>
<dbReference type="PANTHER" id="PTHR23183">
    <property type="entry name" value="NOP14"/>
    <property type="match status" value="1"/>
</dbReference>
<dbReference type="GO" id="GO:0030490">
    <property type="term" value="P:maturation of SSU-rRNA"/>
    <property type="evidence" value="ECO:0007669"/>
    <property type="project" value="TreeGrafter"/>
</dbReference>
<feature type="compositionally biased region" description="Acidic residues" evidence="7">
    <location>
        <begin position="204"/>
        <end position="231"/>
    </location>
</feature>
<organism evidence="8 9">
    <name type="scientific">Nesidiocoris tenuis</name>
    <dbReference type="NCBI Taxonomy" id="355587"/>
    <lineage>
        <taxon>Eukaryota</taxon>
        <taxon>Metazoa</taxon>
        <taxon>Ecdysozoa</taxon>
        <taxon>Arthropoda</taxon>
        <taxon>Hexapoda</taxon>
        <taxon>Insecta</taxon>
        <taxon>Pterygota</taxon>
        <taxon>Neoptera</taxon>
        <taxon>Paraneoptera</taxon>
        <taxon>Hemiptera</taxon>
        <taxon>Heteroptera</taxon>
        <taxon>Panheteroptera</taxon>
        <taxon>Cimicomorpha</taxon>
        <taxon>Miridae</taxon>
        <taxon>Dicyphina</taxon>
        <taxon>Nesidiocoris</taxon>
    </lineage>
</organism>
<dbReference type="GO" id="GO:0030692">
    <property type="term" value="C:Noc4p-Nop14p complex"/>
    <property type="evidence" value="ECO:0007669"/>
    <property type="project" value="TreeGrafter"/>
</dbReference>
<evidence type="ECO:0000256" key="3">
    <source>
        <dbReference type="ARBA" id="ARBA00022517"/>
    </source>
</evidence>
<name>A0A6H5HP81_9HEMI</name>
<dbReference type="Pfam" id="PF04147">
    <property type="entry name" value="Nop14"/>
    <property type="match status" value="1"/>
</dbReference>
<evidence type="ECO:0000313" key="9">
    <source>
        <dbReference type="Proteomes" id="UP000479000"/>
    </source>
</evidence>
<dbReference type="OrthoDB" id="441771at2759"/>
<sequence length="759" mass="85330">MRSARFGRQHPINDTTHQTARTKFQKALHCACVGHMPTLKPLEQAKCKFVEEAHFGGGMLKKAEGSRMAVIDQLIADSKMRKAEKAANKEQTLAATEQLDQEWKDLLPVLGAGKPADSEDTKKDDYDKILGSLRFEPRGTPSDRLQSESEVAEKEAKRLRELEEERLRRMTGEAGPESNEASNKSQNHRSADDLDDGHSKRDIEDEDGEENEEDDDDDSEENSDEETDDDFSDLKLTCDDDENDDNDDVGGPDLISSSTVGSKRKAAGSADDSDNDETTTSTKKKTLSPTQEEQVLADGPSGEEKAENQIQDRPDGSKKAKKVSFSSDVNLVNYESEGPAVKSLEELETIKKDKEHLLMEAARTELPYTFLVPGEYEEFEELLKDRSLAQQAVILERMIKCTHPSLKEGNKGKLETLFTFVLQKLNDDEYSTVWSSLETFAPYLFDLTQFSPKHAAEAVNDVLAEKFSDYLKKKTHYPYPDTYVSLSKRIAPEAITFLVGIFRMASHKLGAKESQIAGPFLPEYKFLNFSEDLSNMFDKNKIKDERIRMKRRVKKETKGALREIRKDRTFIDGVRFREQKASPNRAGPIYSHAAILGKHSVMNLRLKDKEQETPEVLIAKRLELEGVNAAEGGDFEKAENLFSQAIGAAGRASSYNNRAQLLRLKGNDEGNMMRKQGFLCIERVYDSSRCRMTHMVERPEGSEESNVFGQVREKPQMVGSQCQQPNQAENFESYNSEGDDEDQKSSGGYAQVVDTHSGN</sequence>
<dbReference type="PANTHER" id="PTHR23183:SF0">
    <property type="entry name" value="NUCLEOLAR PROTEIN 14"/>
    <property type="match status" value="1"/>
</dbReference>
<reference evidence="8 9" key="1">
    <citation type="submission" date="2020-02" db="EMBL/GenBank/DDBJ databases">
        <authorList>
            <person name="Ferguson B K."/>
        </authorList>
    </citation>
    <scope>NUCLEOTIDE SEQUENCE [LARGE SCALE GENOMIC DNA]</scope>
</reference>
<dbReference type="GO" id="GO:0032040">
    <property type="term" value="C:small-subunit processome"/>
    <property type="evidence" value="ECO:0007669"/>
    <property type="project" value="InterPro"/>
</dbReference>
<evidence type="ECO:0000256" key="2">
    <source>
        <dbReference type="ARBA" id="ARBA00007466"/>
    </source>
</evidence>
<evidence type="ECO:0000256" key="4">
    <source>
        <dbReference type="ARBA" id="ARBA00022552"/>
    </source>
</evidence>
<dbReference type="AlphaFoldDB" id="A0A6H5HP81"/>
<dbReference type="InterPro" id="IPR007276">
    <property type="entry name" value="Nop14"/>
</dbReference>
<feature type="region of interest" description="Disordered" evidence="7">
    <location>
        <begin position="1"/>
        <end position="20"/>
    </location>
</feature>
<proteinExistence type="inferred from homology"/>
<feature type="compositionally biased region" description="Basic and acidic residues" evidence="7">
    <location>
        <begin position="189"/>
        <end position="203"/>
    </location>
</feature>
<keyword evidence="9" id="KW-1185">Reference proteome</keyword>
<dbReference type="EMBL" id="CADCXU010032273">
    <property type="protein sequence ID" value="CAB0018123.1"/>
    <property type="molecule type" value="Genomic_DNA"/>
</dbReference>
<feature type="compositionally biased region" description="Acidic residues" evidence="7">
    <location>
        <begin position="239"/>
        <end position="250"/>
    </location>
</feature>
<gene>
    <name evidence="8" type="ORF">NTEN_LOCUS22032</name>
</gene>
<comment type="similarity">
    <text evidence="2">Belongs to the NOP14 family.</text>
</comment>